<accession>A0A8S3WCV3</accession>
<gene>
    <name evidence="1" type="ORF">PAPOLLO_LOCUS4496</name>
</gene>
<dbReference type="EMBL" id="CAJQZP010000280">
    <property type="protein sequence ID" value="CAG4951927.1"/>
    <property type="molecule type" value="Genomic_DNA"/>
</dbReference>
<sequence>MQGLRKLPLMYDADVTCVNILLSQSPKTSMLRLFCCYFPQNDYQAASELSFYEYLSDLKIDYPNDKFLLVGDFNIRVARWISNPQSSDSNLYLENPHDNILTSQLFAFLCFNDWSQYNHVNNMNDRQLDLVISDLKCIVQRVAPLSLPEDAHHPSLCIDISIDYTSSLCPATRIARRFHAADYDEINREMSNINWDDHLNLNDIDVAVDNFYKVVRDVINRFVPHKVVKSNNKYPVWFNKRLIKLINRKHKLHKKWKSYGRQCDYDNFSNARRDVKEYELYAMNNLLIKLREIFELTPSTLGRSLNQSEKAVIYLILYTLVIHMHRRVRQLLIYLIHSSILHLSHPAIMS</sequence>
<keyword evidence="2" id="KW-1185">Reference proteome</keyword>
<reference evidence="1" key="1">
    <citation type="submission" date="2021-04" db="EMBL/GenBank/DDBJ databases">
        <authorList>
            <person name="Tunstrom K."/>
        </authorList>
    </citation>
    <scope>NUCLEOTIDE SEQUENCE</scope>
</reference>
<dbReference type="GO" id="GO:0061343">
    <property type="term" value="P:cell adhesion involved in heart morphogenesis"/>
    <property type="evidence" value="ECO:0007669"/>
    <property type="project" value="TreeGrafter"/>
</dbReference>
<name>A0A8S3WCV3_PARAO</name>
<evidence type="ECO:0000313" key="2">
    <source>
        <dbReference type="Proteomes" id="UP000691718"/>
    </source>
</evidence>
<organism evidence="1 2">
    <name type="scientific">Parnassius apollo</name>
    <name type="common">Apollo butterfly</name>
    <name type="synonym">Papilio apollo</name>
    <dbReference type="NCBI Taxonomy" id="110799"/>
    <lineage>
        <taxon>Eukaryota</taxon>
        <taxon>Metazoa</taxon>
        <taxon>Ecdysozoa</taxon>
        <taxon>Arthropoda</taxon>
        <taxon>Hexapoda</taxon>
        <taxon>Insecta</taxon>
        <taxon>Pterygota</taxon>
        <taxon>Neoptera</taxon>
        <taxon>Endopterygota</taxon>
        <taxon>Lepidoptera</taxon>
        <taxon>Glossata</taxon>
        <taxon>Ditrysia</taxon>
        <taxon>Papilionoidea</taxon>
        <taxon>Papilionidae</taxon>
        <taxon>Parnassiinae</taxon>
        <taxon>Parnassini</taxon>
        <taxon>Parnassius</taxon>
        <taxon>Parnassius</taxon>
    </lineage>
</organism>
<dbReference type="PANTHER" id="PTHR33395">
    <property type="entry name" value="TRANSCRIPTASE, PUTATIVE-RELATED-RELATED"/>
    <property type="match status" value="1"/>
</dbReference>
<protein>
    <submittedName>
        <fullName evidence="1">(apollo) hypothetical protein</fullName>
    </submittedName>
</protein>
<evidence type="ECO:0000313" key="1">
    <source>
        <dbReference type="EMBL" id="CAG4951927.1"/>
    </source>
</evidence>
<comment type="caution">
    <text evidence="1">The sequence shown here is derived from an EMBL/GenBank/DDBJ whole genome shotgun (WGS) entry which is preliminary data.</text>
</comment>
<dbReference type="PANTHER" id="PTHR33395:SF22">
    <property type="entry name" value="REVERSE TRANSCRIPTASE DOMAIN-CONTAINING PROTEIN"/>
    <property type="match status" value="1"/>
</dbReference>
<dbReference type="Proteomes" id="UP000691718">
    <property type="component" value="Unassembled WGS sequence"/>
</dbReference>
<dbReference type="GO" id="GO:0031012">
    <property type="term" value="C:extracellular matrix"/>
    <property type="evidence" value="ECO:0007669"/>
    <property type="project" value="TreeGrafter"/>
</dbReference>
<proteinExistence type="predicted"/>
<dbReference type="GO" id="GO:0007508">
    <property type="term" value="P:larval heart development"/>
    <property type="evidence" value="ECO:0007669"/>
    <property type="project" value="TreeGrafter"/>
</dbReference>
<dbReference type="OrthoDB" id="426210at2759"/>
<dbReference type="AlphaFoldDB" id="A0A8S3WCV3"/>